<organism evidence="1 2">
    <name type="scientific">Dentiscutata erythropus</name>
    <dbReference type="NCBI Taxonomy" id="1348616"/>
    <lineage>
        <taxon>Eukaryota</taxon>
        <taxon>Fungi</taxon>
        <taxon>Fungi incertae sedis</taxon>
        <taxon>Mucoromycota</taxon>
        <taxon>Glomeromycotina</taxon>
        <taxon>Glomeromycetes</taxon>
        <taxon>Diversisporales</taxon>
        <taxon>Gigasporaceae</taxon>
        <taxon>Dentiscutata</taxon>
    </lineage>
</organism>
<protein>
    <submittedName>
        <fullName evidence="1">11136_t:CDS:1</fullName>
    </submittedName>
</protein>
<keyword evidence="2" id="KW-1185">Reference proteome</keyword>
<proteinExistence type="predicted"/>
<dbReference type="Proteomes" id="UP000789405">
    <property type="component" value="Unassembled WGS sequence"/>
</dbReference>
<name>A0A9N9I7A1_9GLOM</name>
<evidence type="ECO:0000313" key="2">
    <source>
        <dbReference type="Proteomes" id="UP000789405"/>
    </source>
</evidence>
<reference evidence="1" key="1">
    <citation type="submission" date="2021-06" db="EMBL/GenBank/DDBJ databases">
        <authorList>
            <person name="Kallberg Y."/>
            <person name="Tangrot J."/>
            <person name="Rosling A."/>
        </authorList>
    </citation>
    <scope>NUCLEOTIDE SEQUENCE</scope>
    <source>
        <strain evidence="1">MA453B</strain>
    </source>
</reference>
<dbReference type="EMBL" id="CAJVPY010011008">
    <property type="protein sequence ID" value="CAG8723595.1"/>
    <property type="molecule type" value="Genomic_DNA"/>
</dbReference>
<evidence type="ECO:0000313" key="1">
    <source>
        <dbReference type="EMBL" id="CAG8723595.1"/>
    </source>
</evidence>
<sequence length="144" mass="17146">MYNQSARQSDNAERWELPHKINLALNYRHIKVLISVKLSIKPSKVPKAVEHYLEAQKPNENWSKEMMQTWFNGISLILWDDQEEVTLYTGDHYFEGTQKPNEKWLEEEMQTWFNGFSLKNNPHKTFLLSFYQTDDKEVTLYMGG</sequence>
<dbReference type="AlphaFoldDB" id="A0A9N9I7A1"/>
<gene>
    <name evidence="1" type="ORF">DERYTH_LOCUS14513</name>
</gene>
<comment type="caution">
    <text evidence="1">The sequence shown here is derived from an EMBL/GenBank/DDBJ whole genome shotgun (WGS) entry which is preliminary data.</text>
</comment>
<accession>A0A9N9I7A1</accession>